<evidence type="ECO:0000256" key="8">
    <source>
        <dbReference type="ARBA" id="ARBA00023316"/>
    </source>
</evidence>
<dbReference type="CDD" id="cd16913">
    <property type="entry name" value="YkuD_like"/>
    <property type="match status" value="1"/>
</dbReference>
<feature type="domain" description="L,D-TPase catalytic" evidence="10">
    <location>
        <begin position="108"/>
        <end position="241"/>
    </location>
</feature>
<comment type="similarity">
    <text evidence="2">Belongs to the YkuD family.</text>
</comment>
<feature type="active site" description="Nucleophile" evidence="9">
    <location>
        <position position="217"/>
    </location>
</feature>
<evidence type="ECO:0000313" key="12">
    <source>
        <dbReference type="Proteomes" id="UP000469346"/>
    </source>
</evidence>
<comment type="pathway">
    <text evidence="1 9">Cell wall biogenesis; peptidoglycan biosynthesis.</text>
</comment>
<name>A0A6N9TU73_DISTH</name>
<keyword evidence="7 9" id="KW-0573">Peptidoglycan synthesis</keyword>
<protein>
    <submittedName>
        <fullName evidence="11">L,D-transpeptidase family protein</fullName>
    </submittedName>
</protein>
<evidence type="ECO:0000259" key="10">
    <source>
        <dbReference type="PROSITE" id="PS52029"/>
    </source>
</evidence>
<dbReference type="UniPathway" id="UPA00219"/>
<dbReference type="PANTHER" id="PTHR30582:SF24">
    <property type="entry name" value="L,D-TRANSPEPTIDASE ERFK_SRFK-RELATED"/>
    <property type="match status" value="1"/>
</dbReference>
<evidence type="ECO:0000256" key="1">
    <source>
        <dbReference type="ARBA" id="ARBA00004752"/>
    </source>
</evidence>
<dbReference type="GO" id="GO:0005576">
    <property type="term" value="C:extracellular region"/>
    <property type="evidence" value="ECO:0007669"/>
    <property type="project" value="TreeGrafter"/>
</dbReference>
<dbReference type="InterPro" id="IPR050979">
    <property type="entry name" value="LD-transpeptidase"/>
</dbReference>
<dbReference type="PROSITE" id="PS52029">
    <property type="entry name" value="LD_TPASE"/>
    <property type="match status" value="1"/>
</dbReference>
<evidence type="ECO:0000256" key="2">
    <source>
        <dbReference type="ARBA" id="ARBA00005992"/>
    </source>
</evidence>
<keyword evidence="8 9" id="KW-0961">Cell wall biogenesis/degradation</keyword>
<keyword evidence="3" id="KW-0328">Glycosyltransferase</keyword>
<comment type="caution">
    <text evidence="11">The sequence shown here is derived from an EMBL/GenBank/DDBJ whole genome shotgun (WGS) entry which is preliminary data.</text>
</comment>
<keyword evidence="12" id="KW-1185">Reference proteome</keyword>
<dbReference type="InterPro" id="IPR005490">
    <property type="entry name" value="LD_TPept_cat_dom"/>
</dbReference>
<dbReference type="InterPro" id="IPR036779">
    <property type="entry name" value="LysM_dom_sf"/>
</dbReference>
<dbReference type="Proteomes" id="UP000469346">
    <property type="component" value="Unassembled WGS sequence"/>
</dbReference>
<dbReference type="GO" id="GO:0071555">
    <property type="term" value="P:cell wall organization"/>
    <property type="evidence" value="ECO:0007669"/>
    <property type="project" value="UniProtKB-UniRule"/>
</dbReference>
<dbReference type="GO" id="GO:0016757">
    <property type="term" value="F:glycosyltransferase activity"/>
    <property type="evidence" value="ECO:0007669"/>
    <property type="project" value="UniProtKB-KW"/>
</dbReference>
<evidence type="ECO:0000256" key="5">
    <source>
        <dbReference type="ARBA" id="ARBA00022801"/>
    </source>
</evidence>
<dbReference type="InterPro" id="IPR018392">
    <property type="entry name" value="LysM"/>
</dbReference>
<evidence type="ECO:0000256" key="6">
    <source>
        <dbReference type="ARBA" id="ARBA00022960"/>
    </source>
</evidence>
<dbReference type="CDD" id="cd00118">
    <property type="entry name" value="LysM"/>
    <property type="match status" value="1"/>
</dbReference>
<accession>A0A6N9TU73</accession>
<gene>
    <name evidence="11" type="ORF">G3N55_12395</name>
</gene>
<keyword evidence="6 9" id="KW-0133">Cell shape</keyword>
<evidence type="ECO:0000256" key="3">
    <source>
        <dbReference type="ARBA" id="ARBA00022676"/>
    </source>
</evidence>
<dbReference type="GO" id="GO:0071972">
    <property type="term" value="F:peptidoglycan L,D-transpeptidase activity"/>
    <property type="evidence" value="ECO:0007669"/>
    <property type="project" value="TreeGrafter"/>
</dbReference>
<dbReference type="AlphaFoldDB" id="A0A6N9TU73"/>
<dbReference type="Gene3D" id="3.10.350.10">
    <property type="entry name" value="LysM domain"/>
    <property type="match status" value="1"/>
</dbReference>
<dbReference type="GO" id="GO:0008360">
    <property type="term" value="P:regulation of cell shape"/>
    <property type="evidence" value="ECO:0007669"/>
    <property type="project" value="UniProtKB-UniRule"/>
</dbReference>
<dbReference type="EMBL" id="JAAGRR010000249">
    <property type="protein sequence ID" value="NDY43633.1"/>
    <property type="molecule type" value="Genomic_DNA"/>
</dbReference>
<feature type="active site" description="Proton donor/acceptor" evidence="9">
    <location>
        <position position="201"/>
    </location>
</feature>
<dbReference type="Pfam" id="PF03734">
    <property type="entry name" value="YkuD"/>
    <property type="match status" value="1"/>
</dbReference>
<sequence length="313" mass="33830">MDGTTTRAAGGWRRRAALVLAFAWGPLAARPAPGLEVCPPAAGRALCGTVRRHLVAANETLPDIARANDLGFNEITAANPGVDPWTPPPGREVVVPRLFLAPPGMARGDIVVDLAEMRLYELEPAPGGVRLVTAPIGVGRDGFETREGVYTIRSKARDPTWFVPPSVRAEEPDLPARVPPGPDNPLGRYILRFSRLSYGIHGTNRPWGVGRRVSHGCIRLYPEDIEALYPRVPVGTLVRVTYRPIRAGAADGRCWLQVEEDYLGRVADPFDAALAALGACEAALGPLDLDLAAVRRAVRERRGYPVPVAGRRE</sequence>
<evidence type="ECO:0000256" key="9">
    <source>
        <dbReference type="PROSITE-ProRule" id="PRU01373"/>
    </source>
</evidence>
<evidence type="ECO:0000256" key="7">
    <source>
        <dbReference type="ARBA" id="ARBA00022984"/>
    </source>
</evidence>
<keyword evidence="4" id="KW-0808">Transferase</keyword>
<reference evidence="11 12" key="1">
    <citation type="submission" date="2020-02" db="EMBL/GenBank/DDBJ databases">
        <title>Comparative genomics of sulfur disproportionating microorganisms.</title>
        <authorList>
            <person name="Ward L.M."/>
            <person name="Bertran E."/>
            <person name="Johnston D.T."/>
        </authorList>
    </citation>
    <scope>NUCLEOTIDE SEQUENCE [LARGE SCALE GENOMIC DNA]</scope>
    <source>
        <strain evidence="11 12">DSM 100025</strain>
    </source>
</reference>
<evidence type="ECO:0000256" key="4">
    <source>
        <dbReference type="ARBA" id="ARBA00022679"/>
    </source>
</evidence>
<organism evidence="11 12">
    <name type="scientific">Dissulfurirhabdus thermomarina</name>
    <dbReference type="NCBI Taxonomy" id="1765737"/>
    <lineage>
        <taxon>Bacteria</taxon>
        <taxon>Deltaproteobacteria</taxon>
        <taxon>Dissulfurirhabdaceae</taxon>
        <taxon>Dissulfurirhabdus</taxon>
    </lineage>
</organism>
<dbReference type="Gene3D" id="2.40.440.10">
    <property type="entry name" value="L,D-transpeptidase catalytic domain-like"/>
    <property type="match status" value="1"/>
</dbReference>
<dbReference type="PANTHER" id="PTHR30582">
    <property type="entry name" value="L,D-TRANSPEPTIDASE"/>
    <property type="match status" value="1"/>
</dbReference>
<keyword evidence="5" id="KW-0378">Hydrolase</keyword>
<evidence type="ECO:0000313" key="11">
    <source>
        <dbReference type="EMBL" id="NDY43633.1"/>
    </source>
</evidence>
<proteinExistence type="inferred from homology"/>
<dbReference type="SUPFAM" id="SSF141523">
    <property type="entry name" value="L,D-transpeptidase catalytic domain-like"/>
    <property type="match status" value="1"/>
</dbReference>
<feature type="non-terminal residue" evidence="11">
    <location>
        <position position="313"/>
    </location>
</feature>
<dbReference type="GO" id="GO:0018104">
    <property type="term" value="P:peptidoglycan-protein cross-linking"/>
    <property type="evidence" value="ECO:0007669"/>
    <property type="project" value="TreeGrafter"/>
</dbReference>
<dbReference type="InterPro" id="IPR038063">
    <property type="entry name" value="Transpep_catalytic_dom"/>
</dbReference>